<evidence type="ECO:0000313" key="5">
    <source>
        <dbReference type="Proteomes" id="UP000053573"/>
    </source>
</evidence>
<evidence type="ECO:0000259" key="3">
    <source>
        <dbReference type="Pfam" id="PF17648"/>
    </source>
</evidence>
<dbReference type="InterPro" id="IPR040841">
    <property type="entry name" value="Luciferase_dom"/>
</dbReference>
<comment type="caution">
    <text evidence="4">The sequence shown here is derived from an EMBL/GenBank/DDBJ whole genome shotgun (WGS) entry which is preliminary data.</text>
</comment>
<keyword evidence="5" id="KW-1185">Reference proteome</keyword>
<dbReference type="EMBL" id="LDEV01003182">
    <property type="protein sequence ID" value="KLJ06329.1"/>
    <property type="molecule type" value="Genomic_DNA"/>
</dbReference>
<feature type="transmembrane region" description="Helical" evidence="2">
    <location>
        <begin position="40"/>
        <end position="58"/>
    </location>
</feature>
<evidence type="ECO:0000313" key="4">
    <source>
        <dbReference type="EMBL" id="KLJ06329.1"/>
    </source>
</evidence>
<keyword evidence="2" id="KW-0472">Membrane</keyword>
<evidence type="ECO:0000256" key="1">
    <source>
        <dbReference type="SAM" id="MobiDB-lite"/>
    </source>
</evidence>
<sequence length="348" mass="38787">MVCLLTQICFIYIAQPHSTAHVHAKRQSTTLSWQDPLASSIPTITLFTLVALCLATFARKVRKGYHDFLALGPGGTPSTPAGYLRICVLRIFTLRNPLNPPYIPSYIHPQSGILNDLPKRIGSRPEVVGIAPQRQMTDRGPNAIYAALTATIKALSLRHPDSLFLGVSRFEKHNTGLFSLPRCQSHLTCNGEICHSHAYDGSMHLTLHPADVKTIIEKGWGERHPLARESWWWRFRFVPPTFVLIYSPRTMEELRCVTQIIYAASWWISGIDLRKFDPDNGITPAAAHEQEYQQLQKQQQKSSEAESDGVRTDQVWSSYSTELNANASQASASGTTTCDMPGFPMGGT</sequence>
<feature type="compositionally biased region" description="Low complexity" evidence="1">
    <location>
        <begin position="293"/>
        <end position="302"/>
    </location>
</feature>
<gene>
    <name evidence="4" type="ORF">EMPG_10261</name>
</gene>
<accession>A0A0H1B4J6</accession>
<dbReference type="OrthoDB" id="5358398at2759"/>
<dbReference type="AlphaFoldDB" id="A0A0H1B4J6"/>
<keyword evidence="2" id="KW-1133">Transmembrane helix</keyword>
<organism evidence="4 5">
    <name type="scientific">Blastomyces silverae</name>
    <dbReference type="NCBI Taxonomy" id="2060906"/>
    <lineage>
        <taxon>Eukaryota</taxon>
        <taxon>Fungi</taxon>
        <taxon>Dikarya</taxon>
        <taxon>Ascomycota</taxon>
        <taxon>Pezizomycotina</taxon>
        <taxon>Eurotiomycetes</taxon>
        <taxon>Eurotiomycetidae</taxon>
        <taxon>Onygenales</taxon>
        <taxon>Ajellomycetaceae</taxon>
        <taxon>Blastomyces</taxon>
    </lineage>
</organism>
<reference evidence="5" key="1">
    <citation type="journal article" date="2015" name="PLoS Genet.">
        <title>The dynamic genome and transcriptome of the human fungal pathogen Blastomyces and close relative Emmonsia.</title>
        <authorList>
            <person name="Munoz J.F."/>
            <person name="Gauthier G.M."/>
            <person name="Desjardins C.A."/>
            <person name="Gallo J.E."/>
            <person name="Holder J."/>
            <person name="Sullivan T.D."/>
            <person name="Marty A.J."/>
            <person name="Carmen J.C."/>
            <person name="Chen Z."/>
            <person name="Ding L."/>
            <person name="Gujja S."/>
            <person name="Magrini V."/>
            <person name="Misas E."/>
            <person name="Mitreva M."/>
            <person name="Priest M."/>
            <person name="Saif S."/>
            <person name="Whiston E.A."/>
            <person name="Young S."/>
            <person name="Zeng Q."/>
            <person name="Goldman W.E."/>
            <person name="Mardis E.R."/>
            <person name="Taylor J.W."/>
            <person name="McEwen J.G."/>
            <person name="Clay O.K."/>
            <person name="Klein B.S."/>
            <person name="Cuomo C.A."/>
        </authorList>
    </citation>
    <scope>NUCLEOTIDE SEQUENCE [LARGE SCALE GENOMIC DNA]</scope>
    <source>
        <strain evidence="5">UAMH 139</strain>
    </source>
</reference>
<dbReference type="PANTHER" id="PTHR38695">
    <property type="entry name" value="AMINO ACID PERMEASE_ SLC12A DOMAIN-CONTAINING PROTEIN"/>
    <property type="match status" value="1"/>
</dbReference>
<feature type="region of interest" description="Disordered" evidence="1">
    <location>
        <begin position="293"/>
        <end position="313"/>
    </location>
</feature>
<feature type="region of interest" description="Disordered" evidence="1">
    <location>
        <begin position="325"/>
        <end position="348"/>
    </location>
</feature>
<dbReference type="Proteomes" id="UP000053573">
    <property type="component" value="Unassembled WGS sequence"/>
</dbReference>
<dbReference type="InterPro" id="IPR048273">
    <property type="entry name" value="Luciferase"/>
</dbReference>
<feature type="compositionally biased region" description="Polar residues" evidence="1">
    <location>
        <begin position="325"/>
        <end position="338"/>
    </location>
</feature>
<dbReference type="STRING" id="2060906.A0A0H1B4J6"/>
<keyword evidence="2" id="KW-0812">Transmembrane</keyword>
<feature type="domain" description="Luciferase" evidence="3">
    <location>
        <begin position="190"/>
        <end position="264"/>
    </location>
</feature>
<protein>
    <recommendedName>
        <fullName evidence="3">Luciferase domain-containing protein</fullName>
    </recommendedName>
</protein>
<dbReference type="PANTHER" id="PTHR38695:SF1">
    <property type="entry name" value="AMINO ACID PERMEASE_ SLC12A DOMAIN-CONTAINING PROTEIN"/>
    <property type="match status" value="1"/>
</dbReference>
<proteinExistence type="predicted"/>
<dbReference type="Pfam" id="PF17648">
    <property type="entry name" value="Luciferase"/>
    <property type="match status" value="1"/>
</dbReference>
<name>A0A0H1B4J6_9EURO</name>
<evidence type="ECO:0000256" key="2">
    <source>
        <dbReference type="SAM" id="Phobius"/>
    </source>
</evidence>